<keyword evidence="1" id="KW-0175">Coiled coil</keyword>
<proteinExistence type="predicted"/>
<dbReference type="OrthoDB" id="9793637at2"/>
<dbReference type="AlphaFoldDB" id="A0A2V4B147"/>
<dbReference type="Pfam" id="PF01814">
    <property type="entry name" value="Hemerythrin"/>
    <property type="match status" value="1"/>
</dbReference>
<dbReference type="Proteomes" id="UP000249915">
    <property type="component" value="Unassembled WGS sequence"/>
</dbReference>
<evidence type="ECO:0000313" key="3">
    <source>
        <dbReference type="EMBL" id="PXY27747.1"/>
    </source>
</evidence>
<dbReference type="EMBL" id="MASW01000002">
    <property type="protein sequence ID" value="PXY27747.1"/>
    <property type="molecule type" value="Genomic_DNA"/>
</dbReference>
<accession>A0A2V4B147</accession>
<evidence type="ECO:0000256" key="2">
    <source>
        <dbReference type="SAM" id="MobiDB-lite"/>
    </source>
</evidence>
<reference evidence="3 4" key="1">
    <citation type="submission" date="2016-07" db="EMBL/GenBank/DDBJ databases">
        <title>Draft genome sequence of Prauserella muralis DSM 45305, isolated from a mould-covered wall in an indoor environment.</title>
        <authorList>
            <person name="Ruckert C."/>
            <person name="Albersmeier A."/>
            <person name="Jiang C.-L."/>
            <person name="Jiang Y."/>
            <person name="Kalinowski J."/>
            <person name="Schneider O."/>
            <person name="Winkler A."/>
            <person name="Zotchev S.B."/>
        </authorList>
    </citation>
    <scope>NUCLEOTIDE SEQUENCE [LARGE SCALE GENOMIC DNA]</scope>
    <source>
        <strain evidence="3 4">DSM 45305</strain>
    </source>
</reference>
<dbReference type="RefSeq" id="WP_112281761.1">
    <property type="nucleotide sequence ID" value="NZ_MASW01000002.1"/>
</dbReference>
<sequence>MDAIELLRKDHQNVLAMLDRLETGPTAASGADNDVLDARKQLVTELVIAESQHEAIEEQFFWPMVRDSVPGGQELAAQATEQEAEAKKLLDALDKAAPTQPEFEQLLGRVIADGREHIEYEQTQVWPKVQQSVEADRLAQLGDKMAKAKQTAPTRPHPATPSSPAAQKTAGPLAAMLDKARDMLSGRRK</sequence>
<comment type="caution">
    <text evidence="3">The sequence shown here is derived from an EMBL/GenBank/DDBJ whole genome shotgun (WGS) entry which is preliminary data.</text>
</comment>
<dbReference type="PANTHER" id="PTHR35585">
    <property type="entry name" value="HHE DOMAIN PROTEIN (AFU_ORTHOLOGUE AFUA_4G00730)"/>
    <property type="match status" value="1"/>
</dbReference>
<keyword evidence="4" id="KW-1185">Reference proteome</keyword>
<protein>
    <submittedName>
        <fullName evidence="3">Hemerythrin</fullName>
    </submittedName>
</protein>
<evidence type="ECO:0000256" key="1">
    <source>
        <dbReference type="SAM" id="Coils"/>
    </source>
</evidence>
<name>A0A2V4B147_9PSEU</name>
<organism evidence="3 4">
    <name type="scientific">Prauserella muralis</name>
    <dbReference type="NCBI Taxonomy" id="588067"/>
    <lineage>
        <taxon>Bacteria</taxon>
        <taxon>Bacillati</taxon>
        <taxon>Actinomycetota</taxon>
        <taxon>Actinomycetes</taxon>
        <taxon>Pseudonocardiales</taxon>
        <taxon>Pseudonocardiaceae</taxon>
        <taxon>Prauserella</taxon>
    </lineage>
</organism>
<feature type="region of interest" description="Disordered" evidence="2">
    <location>
        <begin position="144"/>
        <end position="189"/>
    </location>
</feature>
<dbReference type="CDD" id="cd12108">
    <property type="entry name" value="Hr-like"/>
    <property type="match status" value="1"/>
</dbReference>
<feature type="compositionally biased region" description="Basic and acidic residues" evidence="2">
    <location>
        <begin position="178"/>
        <end position="189"/>
    </location>
</feature>
<dbReference type="PANTHER" id="PTHR35585:SF1">
    <property type="entry name" value="HHE DOMAIN PROTEIN (AFU_ORTHOLOGUE AFUA_4G00730)"/>
    <property type="match status" value="1"/>
</dbReference>
<dbReference type="Gene3D" id="1.20.120.520">
    <property type="entry name" value="nmb1532 protein domain like"/>
    <property type="match status" value="1"/>
</dbReference>
<gene>
    <name evidence="3" type="ORF">BAY60_15305</name>
</gene>
<feature type="coiled-coil region" evidence="1">
    <location>
        <begin position="39"/>
        <end position="96"/>
    </location>
</feature>
<dbReference type="InterPro" id="IPR012312">
    <property type="entry name" value="Hemerythrin-like"/>
</dbReference>
<evidence type="ECO:0000313" key="4">
    <source>
        <dbReference type="Proteomes" id="UP000249915"/>
    </source>
</evidence>